<dbReference type="EMBL" id="UINC01013578">
    <property type="protein sequence ID" value="SVA58571.1"/>
    <property type="molecule type" value="Genomic_DNA"/>
</dbReference>
<protein>
    <submittedName>
        <fullName evidence="1">Uncharacterized protein</fullName>
    </submittedName>
</protein>
<feature type="non-terminal residue" evidence="1">
    <location>
        <position position="1"/>
    </location>
</feature>
<evidence type="ECO:0000313" key="1">
    <source>
        <dbReference type="EMBL" id="SVA58571.1"/>
    </source>
</evidence>
<accession>A0A381X255</accession>
<proteinExistence type="predicted"/>
<dbReference type="AlphaFoldDB" id="A0A381X255"/>
<sequence length="24" mass="2763">DPDQISVTSQRTYANMYDARFAGR</sequence>
<reference evidence="1" key="1">
    <citation type="submission" date="2018-05" db="EMBL/GenBank/DDBJ databases">
        <authorList>
            <person name="Lanie J.A."/>
            <person name="Ng W.-L."/>
            <person name="Kazmierczak K.M."/>
            <person name="Andrzejewski T.M."/>
            <person name="Davidsen T.M."/>
            <person name="Wayne K.J."/>
            <person name="Tettelin H."/>
            <person name="Glass J.I."/>
            <person name="Rusch D."/>
            <person name="Podicherti R."/>
            <person name="Tsui H.-C.T."/>
            <person name="Winkler M.E."/>
        </authorList>
    </citation>
    <scope>NUCLEOTIDE SEQUENCE</scope>
</reference>
<organism evidence="1">
    <name type="scientific">marine metagenome</name>
    <dbReference type="NCBI Taxonomy" id="408172"/>
    <lineage>
        <taxon>unclassified sequences</taxon>
        <taxon>metagenomes</taxon>
        <taxon>ecological metagenomes</taxon>
    </lineage>
</organism>
<gene>
    <name evidence="1" type="ORF">METZ01_LOCUS111425</name>
</gene>
<name>A0A381X255_9ZZZZ</name>